<evidence type="ECO:0000256" key="2">
    <source>
        <dbReference type="ARBA" id="ARBA00023125"/>
    </source>
</evidence>
<keyword evidence="3" id="KW-0804">Transcription</keyword>
<accession>A0A8X8GMN0</accession>
<dbReference type="Pfam" id="PF00440">
    <property type="entry name" value="TetR_N"/>
    <property type="match status" value="1"/>
</dbReference>
<dbReference type="InterPro" id="IPR036271">
    <property type="entry name" value="Tet_transcr_reg_TetR-rel_C_sf"/>
</dbReference>
<dbReference type="AlphaFoldDB" id="A0A8X8GMN0"/>
<dbReference type="PANTHER" id="PTHR30055:SF234">
    <property type="entry name" value="HTH-TYPE TRANSCRIPTIONAL REGULATOR BETI"/>
    <property type="match status" value="1"/>
</dbReference>
<dbReference type="Gene3D" id="1.10.357.10">
    <property type="entry name" value="Tetracycline Repressor, domain 2"/>
    <property type="match status" value="1"/>
</dbReference>
<evidence type="ECO:0000256" key="4">
    <source>
        <dbReference type="PROSITE-ProRule" id="PRU00335"/>
    </source>
</evidence>
<feature type="domain" description="HTH tetR-type" evidence="5">
    <location>
        <begin position="7"/>
        <end position="65"/>
    </location>
</feature>
<gene>
    <name evidence="6" type="ORF">KW868_14845</name>
</gene>
<dbReference type="Proteomes" id="UP000887320">
    <property type="component" value="Unassembled WGS sequence"/>
</dbReference>
<keyword evidence="2 4" id="KW-0238">DNA-binding</keyword>
<dbReference type="PANTHER" id="PTHR30055">
    <property type="entry name" value="HTH-TYPE TRANSCRIPTIONAL REGULATOR RUTR"/>
    <property type="match status" value="1"/>
</dbReference>
<sequence>MTEKKMATYQRLITAAEQELIANNGHMEISAIAKRANTSAGLTYHHFGSKTGLIAAVVDQFYEPLRALALGDSIPTNIEWREREKTRTKAIIDYFYNHPLAPLIAGRLAREPEVLDIERAHMEALIEAGARNIAQGQKLGIISPDLNPNTTVAMLMGGLRLAIDQAILAKERPSNVELFEQLWNLTSNTLQLSPLSSGETSKKTKAGNNMN</sequence>
<dbReference type="InterPro" id="IPR001647">
    <property type="entry name" value="HTH_TetR"/>
</dbReference>
<organism evidence="6 7">
    <name type="scientific">Acinetobacter guillouiae</name>
    <name type="common">Acinetobacter genomosp. 11</name>
    <dbReference type="NCBI Taxonomy" id="106649"/>
    <lineage>
        <taxon>Bacteria</taxon>
        <taxon>Pseudomonadati</taxon>
        <taxon>Pseudomonadota</taxon>
        <taxon>Gammaproteobacteria</taxon>
        <taxon>Moraxellales</taxon>
        <taxon>Moraxellaceae</taxon>
        <taxon>Acinetobacter</taxon>
    </lineage>
</organism>
<evidence type="ECO:0000259" key="5">
    <source>
        <dbReference type="PROSITE" id="PS50977"/>
    </source>
</evidence>
<dbReference type="SUPFAM" id="SSF46689">
    <property type="entry name" value="Homeodomain-like"/>
    <property type="match status" value="1"/>
</dbReference>
<name>A0A8X8GMN0_ACIGI</name>
<keyword evidence="1" id="KW-0805">Transcription regulation</keyword>
<dbReference type="GO" id="GO:0000976">
    <property type="term" value="F:transcription cis-regulatory region binding"/>
    <property type="evidence" value="ECO:0007669"/>
    <property type="project" value="TreeGrafter"/>
</dbReference>
<dbReference type="GO" id="GO:0003700">
    <property type="term" value="F:DNA-binding transcription factor activity"/>
    <property type="evidence" value="ECO:0007669"/>
    <property type="project" value="TreeGrafter"/>
</dbReference>
<protein>
    <submittedName>
        <fullName evidence="6">TetR/AcrR family transcriptional regulator</fullName>
    </submittedName>
</protein>
<dbReference type="InterPro" id="IPR050109">
    <property type="entry name" value="HTH-type_TetR-like_transc_reg"/>
</dbReference>
<evidence type="ECO:0000256" key="1">
    <source>
        <dbReference type="ARBA" id="ARBA00023015"/>
    </source>
</evidence>
<proteinExistence type="predicted"/>
<dbReference type="SUPFAM" id="SSF48498">
    <property type="entry name" value="Tetracyclin repressor-like, C-terminal domain"/>
    <property type="match status" value="1"/>
</dbReference>
<comment type="caution">
    <text evidence="6">The sequence shown here is derived from an EMBL/GenBank/DDBJ whole genome shotgun (WGS) entry which is preliminary data.</text>
</comment>
<dbReference type="EMBL" id="JAHWXT010000005">
    <property type="protein sequence ID" value="MCF0265723.1"/>
    <property type="molecule type" value="Genomic_DNA"/>
</dbReference>
<dbReference type="PROSITE" id="PS50977">
    <property type="entry name" value="HTH_TETR_2"/>
    <property type="match status" value="1"/>
</dbReference>
<evidence type="ECO:0000256" key="3">
    <source>
        <dbReference type="ARBA" id="ARBA00023163"/>
    </source>
</evidence>
<evidence type="ECO:0000313" key="6">
    <source>
        <dbReference type="EMBL" id="MCF0265723.1"/>
    </source>
</evidence>
<feature type="DNA-binding region" description="H-T-H motif" evidence="4">
    <location>
        <begin position="28"/>
        <end position="47"/>
    </location>
</feature>
<reference evidence="6" key="1">
    <citation type="submission" date="2021-07" db="EMBL/GenBank/DDBJ databases">
        <authorList>
            <person name="Fernandez M."/>
            <person name="Pereira P."/>
            <person name="Torres Tejerizo G.A."/>
            <person name="Gonzalez P."/>
            <person name="Agostini E."/>
        </authorList>
    </citation>
    <scope>NUCLEOTIDE SEQUENCE</scope>
    <source>
        <strain evidence="6">SFC 500-1A</strain>
    </source>
</reference>
<dbReference type="InterPro" id="IPR009057">
    <property type="entry name" value="Homeodomain-like_sf"/>
</dbReference>
<dbReference type="RefSeq" id="WP_234623784.1">
    <property type="nucleotide sequence ID" value="NZ_JAHWXT010000005.1"/>
</dbReference>
<evidence type="ECO:0000313" key="7">
    <source>
        <dbReference type="Proteomes" id="UP000887320"/>
    </source>
</evidence>